<protein>
    <recommendedName>
        <fullName evidence="2">DUF4347 domain-containing protein</fullName>
    </recommendedName>
</protein>
<organism evidence="3 4">
    <name type="scientific">Acetobacter okinawensis</name>
    <dbReference type="NCBI Taxonomy" id="1076594"/>
    <lineage>
        <taxon>Bacteria</taxon>
        <taxon>Pseudomonadati</taxon>
        <taxon>Pseudomonadota</taxon>
        <taxon>Alphaproteobacteria</taxon>
        <taxon>Acetobacterales</taxon>
        <taxon>Acetobacteraceae</taxon>
        <taxon>Acetobacter</taxon>
    </lineage>
</organism>
<dbReference type="SUPFAM" id="SSF50939">
    <property type="entry name" value="Sialidases"/>
    <property type="match status" value="1"/>
</dbReference>
<dbReference type="GO" id="GO:0016020">
    <property type="term" value="C:membrane"/>
    <property type="evidence" value="ECO:0007669"/>
    <property type="project" value="InterPro"/>
</dbReference>
<name>A0A252BX88_9PROT</name>
<dbReference type="RefSeq" id="WP_086638400.1">
    <property type="nucleotide sequence ID" value="NZ_JOPJ01000005.1"/>
</dbReference>
<evidence type="ECO:0000259" key="2">
    <source>
        <dbReference type="Pfam" id="PF14252"/>
    </source>
</evidence>
<gene>
    <name evidence="3" type="ORF">HK26_08500</name>
</gene>
<dbReference type="NCBIfam" id="TIGR01451">
    <property type="entry name" value="B_ant_repeat"/>
    <property type="match status" value="1"/>
</dbReference>
<evidence type="ECO:0000313" key="3">
    <source>
        <dbReference type="EMBL" id="OUJ13570.1"/>
    </source>
</evidence>
<sequence>MRLILEQRYLFDGSVAHTAHHHDHNHEPGAEHESTTVAAVTNTAVDTPLAANAQGHNATTKSDSLTSVVFVDSRVADWQALTASLPDTVGVVVVSPDRDGMALVSQVLSEQHELQSVNFLTYGQSGEVTLGNSTINAATVMASSAQVTGWGDSLASGGQILFWGCDVGQGVDGKALVDDLHTLTGADIGASTDKTGMAQLGGDWTLEQTAGMTSSAVENPFSAAAMAGYDYVLDTNPTADVSFTGSADQTDVALLGGSFKETIQFKNTGGATGYSPYVEIFTPSNDQQSTPLQSLVMVDSSGNTIQTLTTQAITLVGDDASHPGQVGAYYKGIWAAAPTGLKAGDTMYAASLPFGSYTSGQPTINMVATFGTEASDSSHISQLSSTSGKNVILGVAGGYALGNSAVTGGSAPVQGDDATRQVSINLLDVTSQVQTSVGEDESPTGPGYPEHYQITLNPAPVTAGAAITGTTVTVTLPDQVIYTGGQITYTDAAGNSQTLTPSASHVTAGQPGGSLTLTLPTSLSSTTGAVTLDIPAYVGSTDAAGNSILQPDASSGNVAPTQTDALKFSYSANNWTAPVGSLDHAAPVAVSGSGTSSGNTSFDAKAFAIQEKVEDVTNTSLNSTGAALPNDVIKHTVLVENSDYYGSSGLVITATLSDGQTLNTTTMTPVFTYKDSKGVQQTVELGTNADGKATTNPDFIWATSTDATGKTTTTMTLNIADKDLKAALMLAGGSGQLVYYTTVNPQYVNANPVTEADTLTSDVFAKVNLLGTGTTPQPVLVNGTTAETATDTSHTSLSVPQGKTTLSVVGVNNVEIKDGEAIPPIKAGDLVTYKATYTLQTGTFNGLDLASYLPEPLFTTGDPNASGSSTYQVAQAQPDSSYISGANAGTYLLSSTSPTTVSIDRVTSSAQLNDVDFQLADSSHVSEATAKTVSLLFTVRATNAPFANGLLMTNQEQSTFTNGQGTTQATSVILQEQVGSPQAELKTGIVSVVNSSNAAATDVSYSVDGSGSAGKPTNYADANSTGSIFTAGGNPNQTGLVDQDNLNVTGVQGGESVRVVTTVTNTGDGGMYDLVVRGSTPTVGGSSQPASNLTITTSDGSVYALTAEQTSAYFSSTGLDLSTVVSVNGGKTGEVLAAQTKDASGAVTRVASLSIAYDVTLPKETSLDTTLNASANVVSYTNTANGTNFVTNAVPLGGVATDISDSATMTTQSPTLSQTVSGSTINGVTDTSGTDTANATASLNGGSTNDNTVVAGERRTTTINVTVPQGKLTNGGDDVTVTVTLPAGVSYVSNSGTITLAGAGLSSDATPSVQNNGDGTLTFDFGKSVTNTGASAGTITLTYAANYASMGGDGKTGNLTATLHYSPDQGSTSDTVVERDPSLSETITAEKTNTTTPTDPTTATALPNTESVYSGEALTYKVTLNNTSSVPAYDIAIHPTSQNLDNVRYYYNGQSYTDLSQMQKDIVQSGGLASGSRLTYYVMGTVSSNITAESNVSVADSGTYTSVPNSTTSALTTPMQGNFSTSNATPAVAKLGADLWIVGESNGTEGATPSLSNPQSSAHVVPGDIISLHGVASVPEGKNDNVTLTFTLPKNMTLDQSSIKLLLGSPDNAVTASNLDMSTPGLRASMSSLADAKTTAATVGLSSSNYLYNPATGVLTINLGTVADNAMQAIPVYAVVDMQATVNNSADNTSGTNITSQLQVSSGSHVSNTAQVSEAVLEPKVVLTKDVSAIDYAAGTVTYTETLKNIGTATAYGVTLTDPLAAQNESYVPGSLYIVAPGASSGAPAMSTNAMTGTMTLAKGATEQFTYTVALADKTQGAALSTATATWLSLKGVTQGGSTTGGVTQSRDGSGALVGVDTYTTSVTTGLAAVSGHVWQNLGNDPSTYKAGLDTGLGVTLQLTPSSGSTPFVQNVTTNATDGSYAALVAVYGTPTNIATVSVPTAGTAGLPAQETLIANRYGAVTATSDTLPLAAATYSATGGLVINNVNMAYAVPDTAPTLTSGGTVGWGQAIPVTGNADGQPVALGSGSVTVADAEIDKLIAQSQTGQVGDSYNGTVLTVQRYVNNAPAASVEDSFAGSGTGATGVVLSGQTVLVDGQAVGTLAQAGGKLQITFAANATAALIGQTIAGLTYTYTGSSSDPGLSKVIIGATLSDNNPTTSGPQGLNTATSVPLFSAVDIPPPSFATSYQEQNNPQSLPATAVAVYPGLSLQDASGGASPTSIQQAVIKITGGQAGEDVLAVAIPSGEGLSTSTGADGTLKITSDGTTTLAQWQAALQAVTYYNTSAEPTAGAHTVQIALYENNSTHPVLTNGTITVLAADNSPVLDPSIPVSLSTAERDVATRVNPGMGAGTAVSDLVGLNTATGGPGNVTDPDGANLTQATAGQGRTPGIAITDAQTTAGQPDGTTTRSIGTWLYTTDGGKTWTAFAGNGATTPPGGGNALHLVADSTGQNRIYFQPTQSNWNGTISNALTFRAWDQSDGAANGSTSALPAVGTLGAGINTAGAAYSSAAETLDLHVTANNNAPVATGALPPLAGREDTTAPAQSIGTLFGPTFFDVADQQHSANNPTGSVANTLAGVALTSDQATPEQGHWQYSTDGGKSWVDVPQNVSTTNALVLSASTQIAFVPAANFNGQPGGLTATLIDSSTDVPLYHNAQGVSVTGADLATSSIAQTGVDVSHTGGNTALSVASVPLTTVIAAVNDAPVASGSVALVMPGEVDPAHPYNQTVGKLFDPTFSDQADQQRSATNPTGSVANTLVGVAIISDGANPKTQGSWVYSSDGGKTWTKLDPTTVSPTSALVLPRNTQLSFLPVSGYAGIPGRLGAALIESGSPLANGLVSAGVDVSTMMHDPTGTLSHTAVMLHTFIPDARPHGLPSLPGVMQSGNPSGLALASNAIETVFVSPFERSVSAAHQTWVQGSSVYRFVSTDAESGMEVPMGAFITPNGTESQMELQASMADGSPLPNWMSFNSVGRVFNGTPPNEILGGTMDLKVVGHDMFGHQAQVDVHVVVGHKTNLTEMVDVSETPRAIHASMDNLQHSASALLFAPLPDVAVHTVPTPTAGKPALRSQLRGMGSMAHSRAARELLDRRAF</sequence>
<dbReference type="InterPro" id="IPR025592">
    <property type="entry name" value="DUF4347"/>
</dbReference>
<dbReference type="InterPro" id="IPR047589">
    <property type="entry name" value="DUF11_rpt"/>
</dbReference>
<dbReference type="InterPro" id="IPR036278">
    <property type="entry name" value="Sialidase_sf"/>
</dbReference>
<accession>A0A252BX88</accession>
<dbReference type="GO" id="GO:0005509">
    <property type="term" value="F:calcium ion binding"/>
    <property type="evidence" value="ECO:0007669"/>
    <property type="project" value="InterPro"/>
</dbReference>
<dbReference type="EMBL" id="JOPJ01000005">
    <property type="protein sequence ID" value="OUJ13570.1"/>
    <property type="molecule type" value="Genomic_DNA"/>
</dbReference>
<evidence type="ECO:0000313" key="4">
    <source>
        <dbReference type="Proteomes" id="UP000194931"/>
    </source>
</evidence>
<proteinExistence type="predicted"/>
<dbReference type="Pfam" id="PF14252">
    <property type="entry name" value="DUF4347"/>
    <property type="match status" value="1"/>
</dbReference>
<dbReference type="SUPFAM" id="SSF49313">
    <property type="entry name" value="Cadherin-like"/>
    <property type="match status" value="1"/>
</dbReference>
<evidence type="ECO:0000256" key="1">
    <source>
        <dbReference type="SAM" id="MobiDB-lite"/>
    </source>
</evidence>
<reference evidence="4" key="1">
    <citation type="submission" date="2014-06" db="EMBL/GenBank/DDBJ databases">
        <authorList>
            <person name="Winans N.J."/>
            <person name="Newell P.D."/>
            <person name="Douglas A.E."/>
        </authorList>
    </citation>
    <scope>NUCLEOTIDE SEQUENCE [LARGE SCALE GENOMIC DNA]</scope>
</reference>
<comment type="caution">
    <text evidence="3">The sequence shown here is derived from an EMBL/GenBank/DDBJ whole genome shotgun (WGS) entry which is preliminary data.</text>
</comment>
<feature type="region of interest" description="Disordered" evidence="1">
    <location>
        <begin position="1231"/>
        <end position="1251"/>
    </location>
</feature>
<keyword evidence="4" id="KW-1185">Reference proteome</keyword>
<feature type="domain" description="DUF4347" evidence="2">
    <location>
        <begin position="68"/>
        <end position="233"/>
    </location>
</feature>
<dbReference type="InterPro" id="IPR015919">
    <property type="entry name" value="Cadherin-like_sf"/>
</dbReference>
<dbReference type="OrthoDB" id="9816366at2"/>
<dbReference type="Proteomes" id="UP000194931">
    <property type="component" value="Unassembled WGS sequence"/>
</dbReference>